<feature type="compositionally biased region" description="Basic and acidic residues" evidence="1">
    <location>
        <begin position="9"/>
        <end position="22"/>
    </location>
</feature>
<feature type="compositionally biased region" description="Basic residues" evidence="1">
    <location>
        <begin position="40"/>
        <end position="57"/>
    </location>
</feature>
<dbReference type="Proteomes" id="UP000800035">
    <property type="component" value="Unassembled WGS sequence"/>
</dbReference>
<dbReference type="PANTHER" id="PTHR37540:SF5">
    <property type="entry name" value="TRANSCRIPTION FACTOR DOMAIN-CONTAINING PROTEIN"/>
    <property type="match status" value="1"/>
</dbReference>
<organism evidence="2 3">
    <name type="scientific">Byssothecium circinans</name>
    <dbReference type="NCBI Taxonomy" id="147558"/>
    <lineage>
        <taxon>Eukaryota</taxon>
        <taxon>Fungi</taxon>
        <taxon>Dikarya</taxon>
        <taxon>Ascomycota</taxon>
        <taxon>Pezizomycotina</taxon>
        <taxon>Dothideomycetes</taxon>
        <taxon>Pleosporomycetidae</taxon>
        <taxon>Pleosporales</taxon>
        <taxon>Massarineae</taxon>
        <taxon>Massarinaceae</taxon>
        <taxon>Byssothecium</taxon>
    </lineage>
</organism>
<dbReference type="EMBL" id="ML976982">
    <property type="protein sequence ID" value="KAF1960782.1"/>
    <property type="molecule type" value="Genomic_DNA"/>
</dbReference>
<protein>
    <recommendedName>
        <fullName evidence="4">Tachykinin family protein</fullName>
    </recommendedName>
</protein>
<accession>A0A6A5UAC5</accession>
<sequence>MAEFTFITADEKGRTKKSDNKLVRSICMRGKNKKPESRRSQRRVKQHATPKSRKSKKSQSSSPPRNKTVNTEDYIEENVSGTANALDLTPAYGALLSDPKQDMLMSNASVITLLDNVDTRSRDILMKYIAYSIESNLLYPVERCLDFYHATKNKYAGMVQQDESFLTSSLLTACSLNDNVMRRSMPSALTTQYLRKLLQRLNSQISNLNDGNIRSVVFTIITLGNVAAMFGDYPAASTHLQGLERIVSAHGGKKYLEEYPKFHFKIERLDLSRTLSTGQHPLFRPPSLCPPFSWSPFFPDSTPPSDHLISTFSLTTSAVPKFAIVYSDLRYLTNLINDKVATRTYIPTDLFHGAIHSIQTRLFHLEGLLSDDVAECFRLGMLACLTTTFKLPGRKMEYKNLADNLRHKLQAIRITSLGAQHMVFWVLVMSIVAIFEVDEAWLPQAWEKLLEEGVSWEEVRTRLRNAIWITCIHDKPAEQAFEKFELRRKRKAGVGGGE</sequence>
<evidence type="ECO:0000313" key="3">
    <source>
        <dbReference type="Proteomes" id="UP000800035"/>
    </source>
</evidence>
<dbReference type="AlphaFoldDB" id="A0A6A5UAC5"/>
<name>A0A6A5UAC5_9PLEO</name>
<proteinExistence type="predicted"/>
<evidence type="ECO:0000256" key="1">
    <source>
        <dbReference type="SAM" id="MobiDB-lite"/>
    </source>
</evidence>
<keyword evidence="3" id="KW-1185">Reference proteome</keyword>
<feature type="region of interest" description="Disordered" evidence="1">
    <location>
        <begin position="1"/>
        <end position="73"/>
    </location>
</feature>
<evidence type="ECO:0008006" key="4">
    <source>
        <dbReference type="Google" id="ProtNLM"/>
    </source>
</evidence>
<gene>
    <name evidence="2" type="ORF">CC80DRAFT_544176</name>
</gene>
<dbReference type="OrthoDB" id="4158087at2759"/>
<dbReference type="PANTHER" id="PTHR37540">
    <property type="entry name" value="TRANSCRIPTION FACTOR (ACR-2), PUTATIVE-RELATED-RELATED"/>
    <property type="match status" value="1"/>
</dbReference>
<reference evidence="2" key="1">
    <citation type="journal article" date="2020" name="Stud. Mycol.">
        <title>101 Dothideomycetes genomes: a test case for predicting lifestyles and emergence of pathogens.</title>
        <authorList>
            <person name="Haridas S."/>
            <person name="Albert R."/>
            <person name="Binder M."/>
            <person name="Bloem J."/>
            <person name="Labutti K."/>
            <person name="Salamov A."/>
            <person name="Andreopoulos B."/>
            <person name="Baker S."/>
            <person name="Barry K."/>
            <person name="Bills G."/>
            <person name="Bluhm B."/>
            <person name="Cannon C."/>
            <person name="Castanera R."/>
            <person name="Culley D."/>
            <person name="Daum C."/>
            <person name="Ezra D."/>
            <person name="Gonzalez J."/>
            <person name="Henrissat B."/>
            <person name="Kuo A."/>
            <person name="Liang C."/>
            <person name="Lipzen A."/>
            <person name="Lutzoni F."/>
            <person name="Magnuson J."/>
            <person name="Mondo S."/>
            <person name="Nolan M."/>
            <person name="Ohm R."/>
            <person name="Pangilinan J."/>
            <person name="Park H.-J."/>
            <person name="Ramirez L."/>
            <person name="Alfaro M."/>
            <person name="Sun H."/>
            <person name="Tritt A."/>
            <person name="Yoshinaga Y."/>
            <person name="Zwiers L.-H."/>
            <person name="Turgeon B."/>
            <person name="Goodwin S."/>
            <person name="Spatafora J."/>
            <person name="Crous P."/>
            <person name="Grigoriev I."/>
        </authorList>
    </citation>
    <scope>NUCLEOTIDE SEQUENCE</scope>
    <source>
        <strain evidence="2">CBS 675.92</strain>
    </source>
</reference>
<evidence type="ECO:0000313" key="2">
    <source>
        <dbReference type="EMBL" id="KAF1960782.1"/>
    </source>
</evidence>